<proteinExistence type="predicted"/>
<dbReference type="EMBL" id="JAJJMB010014022">
    <property type="protein sequence ID" value="KAI3863668.1"/>
    <property type="molecule type" value="Genomic_DNA"/>
</dbReference>
<dbReference type="PANTHER" id="PTHR34365">
    <property type="entry name" value="ENOLASE (DUF1399)"/>
    <property type="match status" value="1"/>
</dbReference>
<dbReference type="Pfam" id="PF25335">
    <property type="entry name" value="GRDP_C"/>
    <property type="match status" value="1"/>
</dbReference>
<feature type="domain" description="GRPD C-terminal" evidence="1">
    <location>
        <begin position="481"/>
        <end position="665"/>
    </location>
</feature>
<evidence type="ECO:0000313" key="2">
    <source>
        <dbReference type="EMBL" id="KAI3863668.1"/>
    </source>
</evidence>
<accession>A0AAD4S4P7</accession>
<dbReference type="PANTHER" id="PTHR34365:SF2">
    <property type="entry name" value="ENOLASE (DUF1399)"/>
    <property type="match status" value="1"/>
</dbReference>
<protein>
    <recommendedName>
        <fullName evidence="1">GRPD C-terminal domain-containing protein</fullName>
    </recommendedName>
</protein>
<dbReference type="AlphaFoldDB" id="A0AAD4S4P7"/>
<name>A0AAD4S4P7_9MAGN</name>
<reference evidence="2" key="1">
    <citation type="submission" date="2022-04" db="EMBL/GenBank/DDBJ databases">
        <title>A functionally conserved STORR gene fusion in Papaver species that diverged 16.8 million years ago.</title>
        <authorList>
            <person name="Catania T."/>
        </authorList>
    </citation>
    <scope>NUCLEOTIDE SEQUENCE</scope>
    <source>
        <strain evidence="2">S-188037</strain>
    </source>
</reference>
<dbReference type="Pfam" id="PF07173">
    <property type="entry name" value="GRDP-like"/>
    <property type="match status" value="1"/>
</dbReference>
<gene>
    <name evidence="2" type="ORF">MKW98_031260</name>
</gene>
<comment type="caution">
    <text evidence="2">The sequence shown here is derived from an EMBL/GenBank/DDBJ whole genome shotgun (WGS) entry which is preliminary data.</text>
</comment>
<sequence length="790" mass="91103">MAGTKLSEKSDTEEDEEEEYLKIFDPSIDLVTAGRRQVSFLQRVFESQWFHHPPSIIQSIRRYDELWMPLISDLSIHLETSPMILPPLDVQWVWFCHTLNPITYRVYCQSKFSRLMEKSLIFNDENEEYASNKCRDIWSCKFPYEPFDITESTTTSEESITVDSSIMDEVMKQRFLYTKFSKPYMIELVYLIAARKRYARFLYLLHKFKEDCPKFIPTLDIQLMWLTHQSYPMVYARDMKNIEDDLGRVNGIWDKVNDEDMKMTRKLWERLFDQPYEKAGGMLDEIAKSIKIPVFWDAWRSDVNAKYKSLQPRFLLEVYVSMTADREIKERQETCLRLRTVRCHRELKISKPTISVQSDSWDKMWHLCCEFGTRGIMLELGQQSSGGGAKSSCCKKKTGLKSTLVFLWYDLLRAPSLTLEKELQQKWMRAVASITPPAQAPYLLKCVPDCVTDDSGAMISDGILKMNLYRPQDGRWLSRTVLDHAGRECFVLRIRMGSGFWRRGGDVPVAVKKEERIIEVREGSWRYVAGSIGRTPDKVVGSATPKVEQGSSSRLESSTKTCSWSLSNGYELIVQWDSSSSAGLTFNLSNPSTSQDSSVVRLLKGRKMQYQVVDNNDRQQVVSDKSGNKREDEEEVFVTMVRYTEEYPNGKATALMNWELLVVEVTPEEDAVVVLLLCMAILRSVTEMKKEDAGGLLIRRRLKQTQLGLRDWGSVFLPVPNHSSSKSNSANFSSSSSPHLEPWYWNPKVVMASSVESDYHHKTVRQPSGYHYTEAEGGDKLYKKGLLIIP</sequence>
<evidence type="ECO:0000313" key="3">
    <source>
        <dbReference type="Proteomes" id="UP001202328"/>
    </source>
</evidence>
<organism evidence="2 3">
    <name type="scientific">Papaver atlanticum</name>
    <dbReference type="NCBI Taxonomy" id="357466"/>
    <lineage>
        <taxon>Eukaryota</taxon>
        <taxon>Viridiplantae</taxon>
        <taxon>Streptophyta</taxon>
        <taxon>Embryophyta</taxon>
        <taxon>Tracheophyta</taxon>
        <taxon>Spermatophyta</taxon>
        <taxon>Magnoliopsida</taxon>
        <taxon>Ranunculales</taxon>
        <taxon>Papaveraceae</taxon>
        <taxon>Papaveroideae</taxon>
        <taxon>Papaver</taxon>
    </lineage>
</organism>
<dbReference type="Proteomes" id="UP001202328">
    <property type="component" value="Unassembled WGS sequence"/>
</dbReference>
<dbReference type="InterPro" id="IPR057518">
    <property type="entry name" value="GRDP_C"/>
</dbReference>
<keyword evidence="3" id="KW-1185">Reference proteome</keyword>
<dbReference type="InterPro" id="IPR009836">
    <property type="entry name" value="GRDP-like"/>
</dbReference>
<evidence type="ECO:0000259" key="1">
    <source>
        <dbReference type="Pfam" id="PF25335"/>
    </source>
</evidence>